<evidence type="ECO:0000313" key="2">
    <source>
        <dbReference type="Proteomes" id="UP000651156"/>
    </source>
</evidence>
<protein>
    <submittedName>
        <fullName evidence="1">Uncharacterized protein</fullName>
    </submittedName>
</protein>
<accession>A0ABR9UUS7</accession>
<sequence>MTNLSDRNDRKLELSVNLESGFYTAFCSDRFLDFGDRYLNQHLLVN</sequence>
<keyword evidence="2" id="KW-1185">Reference proteome</keyword>
<dbReference type="RefSeq" id="WP_193933441.1">
    <property type="nucleotide sequence ID" value="NZ_CAWPMZ010000078.1"/>
</dbReference>
<reference evidence="1 2" key="1">
    <citation type="submission" date="2020-10" db="EMBL/GenBank/DDBJ databases">
        <authorList>
            <person name="Castelo-Branco R."/>
            <person name="Eusebio N."/>
            <person name="Adriana R."/>
            <person name="Vieira A."/>
            <person name="Brugerolle De Fraissinette N."/>
            <person name="Rezende De Castro R."/>
            <person name="Schneider M.P."/>
            <person name="Vasconcelos V."/>
            <person name="Leao P.N."/>
        </authorList>
    </citation>
    <scope>NUCLEOTIDE SEQUENCE [LARGE SCALE GENOMIC DNA]</scope>
    <source>
        <strain evidence="1 2">LEGE 06123</strain>
    </source>
</reference>
<organism evidence="1 2">
    <name type="scientific">Gloeocapsopsis crepidinum LEGE 06123</name>
    <dbReference type="NCBI Taxonomy" id="588587"/>
    <lineage>
        <taxon>Bacteria</taxon>
        <taxon>Bacillati</taxon>
        <taxon>Cyanobacteriota</taxon>
        <taxon>Cyanophyceae</taxon>
        <taxon>Oscillatoriophycideae</taxon>
        <taxon>Chroococcales</taxon>
        <taxon>Chroococcaceae</taxon>
        <taxon>Gloeocapsopsis</taxon>
    </lineage>
</organism>
<evidence type="ECO:0000313" key="1">
    <source>
        <dbReference type="EMBL" id="MBE9192036.1"/>
    </source>
</evidence>
<name>A0ABR9UUS7_9CHRO</name>
<dbReference type="EMBL" id="JADEWN010000045">
    <property type="protein sequence ID" value="MBE9192036.1"/>
    <property type="molecule type" value="Genomic_DNA"/>
</dbReference>
<dbReference type="Proteomes" id="UP000651156">
    <property type="component" value="Unassembled WGS sequence"/>
</dbReference>
<gene>
    <name evidence="1" type="ORF">IQ230_17090</name>
</gene>
<comment type="caution">
    <text evidence="1">The sequence shown here is derived from an EMBL/GenBank/DDBJ whole genome shotgun (WGS) entry which is preliminary data.</text>
</comment>
<proteinExistence type="predicted"/>